<reference evidence="2 3" key="1">
    <citation type="submission" date="2015-01" db="EMBL/GenBank/DDBJ databases">
        <title>The Genome Sequence of Exophiala mesophila CBS40295.</title>
        <authorList>
            <consortium name="The Broad Institute Genomics Platform"/>
            <person name="Cuomo C."/>
            <person name="de Hoog S."/>
            <person name="Gorbushina A."/>
            <person name="Stielow B."/>
            <person name="Teixiera M."/>
            <person name="Abouelleil A."/>
            <person name="Chapman S.B."/>
            <person name="Priest M."/>
            <person name="Young S.K."/>
            <person name="Wortman J."/>
            <person name="Nusbaum C."/>
            <person name="Birren B."/>
        </authorList>
    </citation>
    <scope>NUCLEOTIDE SEQUENCE [LARGE SCALE GENOMIC DNA]</scope>
    <source>
        <strain evidence="2 3">CBS 40295</strain>
    </source>
</reference>
<keyword evidence="3" id="KW-1185">Reference proteome</keyword>
<sequence>MSPNDNDIDATSSAEYNHHDYENWKELQAARVERLNTPFSVFRRRQYHRLCRHQEYKQAKESQTQHLKDLVDDRISKARPQDGCSPRSSHSSNNSSSTTDMPSP</sequence>
<dbReference type="AlphaFoldDB" id="A0A0D1Y8S6"/>
<dbReference type="HOGENOM" id="CLU_2250171_0_0_1"/>
<evidence type="ECO:0000313" key="3">
    <source>
        <dbReference type="Proteomes" id="UP000054302"/>
    </source>
</evidence>
<feature type="compositionally biased region" description="Basic and acidic residues" evidence="1">
    <location>
        <begin position="66"/>
        <end position="80"/>
    </location>
</feature>
<gene>
    <name evidence="2" type="ORF">PV10_00852</name>
</gene>
<dbReference type="Proteomes" id="UP000054302">
    <property type="component" value="Unassembled WGS sequence"/>
</dbReference>
<organism evidence="2 3">
    <name type="scientific">Exophiala mesophila</name>
    <name type="common">Black yeast-like fungus</name>
    <dbReference type="NCBI Taxonomy" id="212818"/>
    <lineage>
        <taxon>Eukaryota</taxon>
        <taxon>Fungi</taxon>
        <taxon>Dikarya</taxon>
        <taxon>Ascomycota</taxon>
        <taxon>Pezizomycotina</taxon>
        <taxon>Eurotiomycetes</taxon>
        <taxon>Chaetothyriomycetidae</taxon>
        <taxon>Chaetothyriales</taxon>
        <taxon>Herpotrichiellaceae</taxon>
        <taxon>Exophiala</taxon>
    </lineage>
</organism>
<feature type="compositionally biased region" description="Polar residues" evidence="1">
    <location>
        <begin position="1"/>
        <end position="15"/>
    </location>
</feature>
<accession>A0A0D1Y8S6</accession>
<evidence type="ECO:0000313" key="2">
    <source>
        <dbReference type="EMBL" id="KIV97051.1"/>
    </source>
</evidence>
<name>A0A0D1Y8S6_EXOME</name>
<dbReference type="RefSeq" id="XP_016228625.1">
    <property type="nucleotide sequence ID" value="XM_016364976.1"/>
</dbReference>
<dbReference type="VEuPathDB" id="FungiDB:PV10_00852"/>
<feature type="compositionally biased region" description="Low complexity" evidence="1">
    <location>
        <begin position="88"/>
        <end position="97"/>
    </location>
</feature>
<dbReference type="GeneID" id="27318697"/>
<protein>
    <submittedName>
        <fullName evidence="2">Uncharacterized protein</fullName>
    </submittedName>
</protein>
<evidence type="ECO:0000256" key="1">
    <source>
        <dbReference type="SAM" id="MobiDB-lite"/>
    </source>
</evidence>
<dbReference type="EMBL" id="KN847520">
    <property type="protein sequence ID" value="KIV97051.1"/>
    <property type="molecule type" value="Genomic_DNA"/>
</dbReference>
<feature type="region of interest" description="Disordered" evidence="1">
    <location>
        <begin position="56"/>
        <end position="104"/>
    </location>
</feature>
<feature type="region of interest" description="Disordered" evidence="1">
    <location>
        <begin position="1"/>
        <end position="21"/>
    </location>
</feature>
<proteinExistence type="predicted"/>